<accession>X1CD07</accession>
<dbReference type="Gene3D" id="3.55.50.30">
    <property type="match status" value="1"/>
</dbReference>
<evidence type="ECO:0000313" key="3">
    <source>
        <dbReference type="EMBL" id="GAG82156.1"/>
    </source>
</evidence>
<evidence type="ECO:0000259" key="1">
    <source>
        <dbReference type="Pfam" id="PF04773"/>
    </source>
</evidence>
<dbReference type="PANTHER" id="PTHR30273">
    <property type="entry name" value="PERIPLASMIC SIGNAL SENSOR AND SIGMA FACTOR ACTIVATOR FECR-RELATED"/>
    <property type="match status" value="1"/>
</dbReference>
<dbReference type="InterPro" id="IPR032508">
    <property type="entry name" value="FecR_C"/>
</dbReference>
<dbReference type="EMBL" id="BART01011212">
    <property type="protein sequence ID" value="GAG82156.1"/>
    <property type="molecule type" value="Genomic_DNA"/>
</dbReference>
<feature type="domain" description="Protein FecR C-terminal" evidence="2">
    <location>
        <begin position="112"/>
        <end position="178"/>
    </location>
</feature>
<dbReference type="Gene3D" id="2.60.120.1440">
    <property type="match status" value="1"/>
</dbReference>
<proteinExistence type="predicted"/>
<protein>
    <recommendedName>
        <fullName evidence="4">FecR protein domain-containing protein</fullName>
    </recommendedName>
</protein>
<evidence type="ECO:0000259" key="2">
    <source>
        <dbReference type="Pfam" id="PF16344"/>
    </source>
</evidence>
<gene>
    <name evidence="3" type="ORF">S01H4_23988</name>
</gene>
<dbReference type="Pfam" id="PF16344">
    <property type="entry name" value="FecR_C"/>
    <property type="match status" value="1"/>
</dbReference>
<reference evidence="3" key="1">
    <citation type="journal article" date="2014" name="Front. Microbiol.">
        <title>High frequency of phylogenetically diverse reductive dehalogenase-homologous genes in deep subseafloor sedimentary metagenomes.</title>
        <authorList>
            <person name="Kawai M."/>
            <person name="Futagami T."/>
            <person name="Toyoda A."/>
            <person name="Takaki Y."/>
            <person name="Nishi S."/>
            <person name="Hori S."/>
            <person name="Arai W."/>
            <person name="Tsubouchi T."/>
            <person name="Morono Y."/>
            <person name="Uchiyama I."/>
            <person name="Ito T."/>
            <person name="Fujiyama A."/>
            <person name="Inagaki F."/>
            <person name="Takami H."/>
        </authorList>
    </citation>
    <scope>NUCLEOTIDE SEQUENCE</scope>
    <source>
        <strain evidence="3">Expedition CK06-06</strain>
    </source>
</reference>
<sequence>MFEDDKREVFLSGEAYFKVTSNQQTPFIVHTNQAEITVLGTKFNVRAWDQTNKVAVVVVDGKVSLRPENVNNNKSEVIISAGQISVLDENGSLLNPVNTDIELHLAWLNREYYFQGAPLGEVLDQLKRWHDIEFSLPADSYAANRITVNLENKPIEDILDLISLIMNFKYVMNGNTVVFTTNN</sequence>
<dbReference type="InterPro" id="IPR012373">
    <property type="entry name" value="Ferrdict_sens_TM"/>
</dbReference>
<evidence type="ECO:0008006" key="4">
    <source>
        <dbReference type="Google" id="ProtNLM"/>
    </source>
</evidence>
<dbReference type="PANTHER" id="PTHR30273:SF2">
    <property type="entry name" value="PROTEIN FECR"/>
    <property type="match status" value="1"/>
</dbReference>
<name>X1CD07_9ZZZZ</name>
<comment type="caution">
    <text evidence="3">The sequence shown here is derived from an EMBL/GenBank/DDBJ whole genome shotgun (WGS) entry which is preliminary data.</text>
</comment>
<organism evidence="3">
    <name type="scientific">marine sediment metagenome</name>
    <dbReference type="NCBI Taxonomy" id="412755"/>
    <lineage>
        <taxon>unclassified sequences</taxon>
        <taxon>metagenomes</taxon>
        <taxon>ecological metagenomes</taxon>
    </lineage>
</organism>
<dbReference type="InterPro" id="IPR006860">
    <property type="entry name" value="FecR"/>
</dbReference>
<dbReference type="GO" id="GO:0016989">
    <property type="term" value="F:sigma factor antagonist activity"/>
    <property type="evidence" value="ECO:0007669"/>
    <property type="project" value="TreeGrafter"/>
</dbReference>
<dbReference type="AlphaFoldDB" id="X1CD07"/>
<dbReference type="Pfam" id="PF04773">
    <property type="entry name" value="FecR"/>
    <property type="match status" value="1"/>
</dbReference>
<feature type="domain" description="FecR protein" evidence="1">
    <location>
        <begin position="5"/>
        <end position="63"/>
    </location>
</feature>